<feature type="transmembrane region" description="Helical" evidence="1">
    <location>
        <begin position="153"/>
        <end position="174"/>
    </location>
</feature>
<dbReference type="AlphaFoldDB" id="A0A6A4CCV8"/>
<keyword evidence="1" id="KW-0812">Transmembrane</keyword>
<keyword evidence="1" id="KW-0472">Membrane</keyword>
<evidence type="ECO:0000256" key="1">
    <source>
        <dbReference type="SAM" id="Phobius"/>
    </source>
</evidence>
<evidence type="ECO:0000313" key="2">
    <source>
        <dbReference type="EMBL" id="KAE9289181.1"/>
    </source>
</evidence>
<feature type="transmembrane region" description="Helical" evidence="1">
    <location>
        <begin position="54"/>
        <end position="74"/>
    </location>
</feature>
<feature type="transmembrane region" description="Helical" evidence="1">
    <location>
        <begin position="86"/>
        <end position="105"/>
    </location>
</feature>
<organism evidence="2 3">
    <name type="scientific">Phytophthora fragariae</name>
    <dbReference type="NCBI Taxonomy" id="53985"/>
    <lineage>
        <taxon>Eukaryota</taxon>
        <taxon>Sar</taxon>
        <taxon>Stramenopiles</taxon>
        <taxon>Oomycota</taxon>
        <taxon>Peronosporomycetes</taxon>
        <taxon>Peronosporales</taxon>
        <taxon>Peronosporaceae</taxon>
        <taxon>Phytophthora</taxon>
    </lineage>
</organism>
<evidence type="ECO:0000313" key="3">
    <source>
        <dbReference type="Proteomes" id="UP000437068"/>
    </source>
</evidence>
<gene>
    <name evidence="2" type="ORF">PF001_g20165</name>
</gene>
<comment type="caution">
    <text evidence="2">The sequence shown here is derived from an EMBL/GenBank/DDBJ whole genome shotgun (WGS) entry which is preliminary data.</text>
</comment>
<accession>A0A6A4CCV8</accession>
<sequence>MGFRTTALSVFACVSRVVRTATNSWNRLQIGHRERYSVERMLALRDYYEHSSPLRVLLVCLATPLPAFAAVTLIECIPLRSPAEGWRANVAFWIRLFLSSFPMAVGGALQVKPVTPSGVISSRATVAIGLGTALGYVASAIALAALWTFPVPFGYALMVGPFVFFFMISFGLVIGPRTLLVTSLRQQIIPPLSVLAAQGVLAGCYPPFYAVFRQLSGVQQTAFVAVMPLIKTLCKQYIARVSAHLQEHIGPTVVFSVDVCNVLYSVICMQTAVSSLTSILMIGSDVLFIVLVLRSIYQVNSARVWPEPALLSSIRTRRSNYLQFLPELVRQAFQSADSRDDPSHPIRVCAQGLIATGDTRCY</sequence>
<dbReference type="Proteomes" id="UP000437068">
    <property type="component" value="Unassembled WGS sequence"/>
</dbReference>
<dbReference type="EMBL" id="QXGE01001712">
    <property type="protein sequence ID" value="KAE9289181.1"/>
    <property type="molecule type" value="Genomic_DNA"/>
</dbReference>
<feature type="transmembrane region" description="Helical" evidence="1">
    <location>
        <begin position="125"/>
        <end position="146"/>
    </location>
</feature>
<feature type="transmembrane region" description="Helical" evidence="1">
    <location>
        <begin position="272"/>
        <end position="293"/>
    </location>
</feature>
<protein>
    <submittedName>
        <fullName evidence="2">Uncharacterized protein</fullName>
    </submittedName>
</protein>
<reference evidence="2 3" key="1">
    <citation type="submission" date="2018-08" db="EMBL/GenBank/DDBJ databases">
        <title>Genomic investigation of the strawberry pathogen Phytophthora fragariae indicates pathogenicity is determined by transcriptional variation in three key races.</title>
        <authorList>
            <person name="Adams T.M."/>
            <person name="Armitage A.D."/>
            <person name="Sobczyk M.K."/>
            <person name="Bates H.J."/>
            <person name="Dunwell J.M."/>
            <person name="Nellist C.F."/>
            <person name="Harrison R.J."/>
        </authorList>
    </citation>
    <scope>NUCLEOTIDE SEQUENCE [LARGE SCALE GENOMIC DNA]</scope>
    <source>
        <strain evidence="2 3">A4</strain>
    </source>
</reference>
<proteinExistence type="predicted"/>
<name>A0A6A4CCV8_9STRA</name>
<keyword evidence="1" id="KW-1133">Transmembrane helix</keyword>